<dbReference type="Gene3D" id="2.70.70.10">
    <property type="entry name" value="Glucose Permease (Domain IIA)"/>
    <property type="match status" value="1"/>
</dbReference>
<dbReference type="Proteomes" id="UP001060164">
    <property type="component" value="Chromosome"/>
</dbReference>
<proteinExistence type="predicted"/>
<dbReference type="Pfam" id="PF01551">
    <property type="entry name" value="Peptidase_M23"/>
    <property type="match status" value="1"/>
</dbReference>
<dbReference type="InterPro" id="IPR016047">
    <property type="entry name" value="M23ase_b-sheet_dom"/>
</dbReference>
<reference evidence="2" key="1">
    <citation type="journal article" date="2022" name="Cell">
        <title>Design, construction, and in vivo augmentation of a complex gut microbiome.</title>
        <authorList>
            <person name="Cheng A.G."/>
            <person name="Ho P.Y."/>
            <person name="Aranda-Diaz A."/>
            <person name="Jain S."/>
            <person name="Yu F.B."/>
            <person name="Meng X."/>
            <person name="Wang M."/>
            <person name="Iakiviak M."/>
            <person name="Nagashima K."/>
            <person name="Zhao A."/>
            <person name="Murugkar P."/>
            <person name="Patil A."/>
            <person name="Atabakhsh K."/>
            <person name="Weakley A."/>
            <person name="Yan J."/>
            <person name="Brumbaugh A.R."/>
            <person name="Higginbottom S."/>
            <person name="Dimas A."/>
            <person name="Shiver A.L."/>
            <person name="Deutschbauer A."/>
            <person name="Neff N."/>
            <person name="Sonnenburg J.L."/>
            <person name="Huang K.C."/>
            <person name="Fischbach M.A."/>
        </authorList>
    </citation>
    <scope>NUCLEOTIDE SEQUENCE</scope>
    <source>
        <strain evidence="2">DSM 19829</strain>
    </source>
</reference>
<dbReference type="EMBL" id="CP102290">
    <property type="protein sequence ID" value="UWP61001.1"/>
    <property type="molecule type" value="Genomic_DNA"/>
</dbReference>
<dbReference type="SUPFAM" id="SSF51261">
    <property type="entry name" value="Duplicated hybrid motif"/>
    <property type="match status" value="1"/>
</dbReference>
<accession>A0ABY5VLC2</accession>
<dbReference type="PANTHER" id="PTHR21666">
    <property type="entry name" value="PEPTIDASE-RELATED"/>
    <property type="match status" value="1"/>
</dbReference>
<gene>
    <name evidence="2" type="ORF">NQ502_08225</name>
</gene>
<dbReference type="RefSeq" id="WP_028529889.1">
    <property type="nucleotide sequence ID" value="NZ_CABLBR010000036.1"/>
</dbReference>
<feature type="domain" description="M23ase beta-sheet core" evidence="1">
    <location>
        <begin position="96"/>
        <end position="192"/>
    </location>
</feature>
<organism evidence="2 3">
    <name type="scientific">Ruminococcus gauvreauii</name>
    <dbReference type="NCBI Taxonomy" id="438033"/>
    <lineage>
        <taxon>Bacteria</taxon>
        <taxon>Bacillati</taxon>
        <taxon>Bacillota</taxon>
        <taxon>Clostridia</taxon>
        <taxon>Eubacteriales</taxon>
        <taxon>Oscillospiraceae</taxon>
        <taxon>Ruminococcus</taxon>
    </lineage>
</organism>
<protein>
    <submittedName>
        <fullName evidence="2">M23 family metallopeptidase</fullName>
    </submittedName>
</protein>
<evidence type="ECO:0000313" key="2">
    <source>
        <dbReference type="EMBL" id="UWP61001.1"/>
    </source>
</evidence>
<dbReference type="PANTHER" id="PTHR21666:SF270">
    <property type="entry name" value="MUREIN HYDROLASE ACTIVATOR ENVC"/>
    <property type="match status" value="1"/>
</dbReference>
<dbReference type="InterPro" id="IPR011055">
    <property type="entry name" value="Dup_hybrid_motif"/>
</dbReference>
<keyword evidence="3" id="KW-1185">Reference proteome</keyword>
<sequence>MNRAVFFQSLKQLWGLVVLEHRYKGKFPDISNYRCDIKYSLPFHGRWVAVNGGAVQETSHSWEVPTQRYAYDFIILDEHGKSCRGDETSPSAYYCYGQDILAPADGKIAEVGKGHPDSVITPERSVSCVAKDIRGNYILIQHSEKEYSVLAHLKPGSVVVSEGDLIRRGEKIAECGNSGNSTEPHLHFHLQAGRSFYSSPGIPVEFEHIVVAPSPNYKCFDDREISEEHRTAYPPYITRGQEVCND</sequence>
<evidence type="ECO:0000313" key="3">
    <source>
        <dbReference type="Proteomes" id="UP001060164"/>
    </source>
</evidence>
<dbReference type="CDD" id="cd12797">
    <property type="entry name" value="M23_peptidase"/>
    <property type="match status" value="1"/>
</dbReference>
<name>A0ABY5VLC2_9FIRM</name>
<evidence type="ECO:0000259" key="1">
    <source>
        <dbReference type="Pfam" id="PF01551"/>
    </source>
</evidence>
<dbReference type="InterPro" id="IPR050570">
    <property type="entry name" value="Cell_wall_metabolism_enzyme"/>
</dbReference>